<dbReference type="AlphaFoldDB" id="A0A1H6SL18"/>
<dbReference type="InterPro" id="IPR043425">
    <property type="entry name" value="NusG-like"/>
</dbReference>
<protein>
    <recommendedName>
        <fullName evidence="4">Transcription antitermination protein RfaH</fullName>
    </recommendedName>
</protein>
<dbReference type="GO" id="GO:0006354">
    <property type="term" value="P:DNA-templated transcription elongation"/>
    <property type="evidence" value="ECO:0007669"/>
    <property type="project" value="InterPro"/>
</dbReference>
<dbReference type="NCBIfam" id="NF006534">
    <property type="entry name" value="PRK09014.1"/>
    <property type="match status" value="1"/>
</dbReference>
<evidence type="ECO:0000313" key="7">
    <source>
        <dbReference type="EMBL" id="SEI68589.1"/>
    </source>
</evidence>
<dbReference type="PANTHER" id="PTHR30265">
    <property type="entry name" value="RHO-INTERACTING TRANSCRIPTION TERMINATION FACTOR NUSG"/>
    <property type="match status" value="1"/>
</dbReference>
<dbReference type="Proteomes" id="UP000199005">
    <property type="component" value="Unassembled WGS sequence"/>
</dbReference>
<reference evidence="8 9" key="1">
    <citation type="submission" date="2016-10" db="EMBL/GenBank/DDBJ databases">
        <authorList>
            <person name="de Groot N.N."/>
        </authorList>
    </citation>
    <scope>NUCLEOTIDE SEQUENCE [LARGE SCALE GENOMIC DNA]</scope>
    <source>
        <strain evidence="7 8">DSM 1041</strain>
        <strain evidence="6 9">DSM 373</strain>
    </source>
</reference>
<keyword evidence="2 4" id="KW-0805">Transcription regulation</keyword>
<evidence type="ECO:0000256" key="3">
    <source>
        <dbReference type="ARBA" id="ARBA00023163"/>
    </source>
</evidence>
<dbReference type="Proteomes" id="UP000199250">
    <property type="component" value="Unassembled WGS sequence"/>
</dbReference>
<comment type="function">
    <text evidence="4">Enhances distal genes transcription elongation in a specialized subset of operons that encode extracytoplasmic components.</text>
</comment>
<evidence type="ECO:0000313" key="6">
    <source>
        <dbReference type="EMBL" id="SEI53059.1"/>
    </source>
</evidence>
<dbReference type="Pfam" id="PF02357">
    <property type="entry name" value="NusG"/>
    <property type="match status" value="1"/>
</dbReference>
<dbReference type="GO" id="GO:0001073">
    <property type="term" value="F:transcription antitermination factor activity, DNA binding"/>
    <property type="evidence" value="ECO:0007669"/>
    <property type="project" value="UniProtKB-UniRule"/>
</dbReference>
<keyword evidence="1 4" id="KW-0889">Transcription antitermination</keyword>
<organism evidence="7 8">
    <name type="scientific">Azotobacter beijerinckii</name>
    <dbReference type="NCBI Taxonomy" id="170623"/>
    <lineage>
        <taxon>Bacteria</taxon>
        <taxon>Pseudomonadati</taxon>
        <taxon>Pseudomonadota</taxon>
        <taxon>Gammaproteobacteria</taxon>
        <taxon>Pseudomonadales</taxon>
        <taxon>Pseudomonadaceae</taxon>
        <taxon>Azotobacter</taxon>
    </lineage>
</organism>
<evidence type="ECO:0000256" key="2">
    <source>
        <dbReference type="ARBA" id="ARBA00023015"/>
    </source>
</evidence>
<keyword evidence="3 4" id="KW-0804">Transcription</keyword>
<evidence type="ECO:0000256" key="1">
    <source>
        <dbReference type="ARBA" id="ARBA00022814"/>
    </source>
</evidence>
<dbReference type="GO" id="GO:0003677">
    <property type="term" value="F:DNA binding"/>
    <property type="evidence" value="ECO:0007669"/>
    <property type="project" value="UniProtKB-UniRule"/>
</dbReference>
<dbReference type="STRING" id="170623.SAMN04244579_01649"/>
<dbReference type="SUPFAM" id="SSF82679">
    <property type="entry name" value="N-utilization substance G protein NusG, N-terminal domain"/>
    <property type="match status" value="1"/>
</dbReference>
<gene>
    <name evidence="4" type="primary">rfaH</name>
    <name evidence="6" type="ORF">SAMN04244572_00734</name>
    <name evidence="7" type="ORF">SAMN04244579_01649</name>
</gene>
<dbReference type="InterPro" id="IPR036735">
    <property type="entry name" value="NGN_dom_sf"/>
</dbReference>
<dbReference type="PANTHER" id="PTHR30265:SF7">
    <property type="entry name" value="TRANSCRIPTION ANTITERMINATION PROTEIN RFAH"/>
    <property type="match status" value="1"/>
</dbReference>
<dbReference type="CDD" id="cd09892">
    <property type="entry name" value="NGN_SP_RfaH"/>
    <property type="match status" value="1"/>
</dbReference>
<evidence type="ECO:0000259" key="5">
    <source>
        <dbReference type="SMART" id="SM00738"/>
    </source>
</evidence>
<comment type="similarity">
    <text evidence="4">Belongs to the RfaH family.</text>
</comment>
<dbReference type="Gene3D" id="3.30.70.940">
    <property type="entry name" value="NusG, N-terminal domain"/>
    <property type="match status" value="1"/>
</dbReference>
<name>A0A1H6SL18_9GAMM</name>
<evidence type="ECO:0000313" key="8">
    <source>
        <dbReference type="Proteomes" id="UP000199005"/>
    </source>
</evidence>
<dbReference type="InterPro" id="IPR010215">
    <property type="entry name" value="Transcription_antiterm_RfaH"/>
</dbReference>
<dbReference type="SMART" id="SM00738">
    <property type="entry name" value="NGN"/>
    <property type="match status" value="1"/>
</dbReference>
<proteinExistence type="inferred from homology"/>
<keyword evidence="4" id="KW-0238">DNA-binding</keyword>
<sequence>MNYWVCERSPWEFTQGLESIGKAPCNGQGRIRSKVTRNNMNICTANGASSMREGKAWYLVQCKPRQDERAEENLGRQGYEYFRPLCRRERLVRGALQVQSESLFPGYLFIQLAADANWAPLRSTRGVSRLVGFGGMPMPIADELIAELQRRVQPAPQPALQPGDRVCITSGSFAELDAIFLAMDGEERVVLLMSLLHRKHRLSMPLANIRKY</sequence>
<comment type="subunit">
    <text evidence="4">Interacts with both the nontemplate DNA and the RNA polymerase (RNAP).</text>
</comment>
<dbReference type="EMBL" id="FNYO01000015">
    <property type="protein sequence ID" value="SEI68589.1"/>
    <property type="molecule type" value="Genomic_DNA"/>
</dbReference>
<feature type="domain" description="NusG-like N-terminal" evidence="5">
    <location>
        <begin position="54"/>
        <end position="152"/>
    </location>
</feature>
<dbReference type="HAMAP" id="MF_00951">
    <property type="entry name" value="RfaH"/>
    <property type="match status" value="1"/>
</dbReference>
<evidence type="ECO:0000256" key="4">
    <source>
        <dbReference type="HAMAP-Rule" id="MF_00951"/>
    </source>
</evidence>
<dbReference type="InterPro" id="IPR006645">
    <property type="entry name" value="NGN-like_dom"/>
</dbReference>
<dbReference type="NCBIfam" id="TIGR01955">
    <property type="entry name" value="RfaH"/>
    <property type="match status" value="1"/>
</dbReference>
<evidence type="ECO:0000313" key="9">
    <source>
        <dbReference type="Proteomes" id="UP000199250"/>
    </source>
</evidence>
<dbReference type="GO" id="GO:0005829">
    <property type="term" value="C:cytosol"/>
    <property type="evidence" value="ECO:0007669"/>
    <property type="project" value="TreeGrafter"/>
</dbReference>
<accession>A0A1H6SL18</accession>
<dbReference type="EMBL" id="FNYQ01000007">
    <property type="protein sequence ID" value="SEI53059.1"/>
    <property type="molecule type" value="Genomic_DNA"/>
</dbReference>